<dbReference type="GO" id="GO:0005739">
    <property type="term" value="C:mitochondrion"/>
    <property type="evidence" value="ECO:0007669"/>
    <property type="project" value="UniProtKB-SubCell"/>
</dbReference>
<dbReference type="PANTHER" id="PTHR47939:SF6">
    <property type="entry name" value="OS03G0168400 PROTEIN"/>
    <property type="match status" value="1"/>
</dbReference>
<dbReference type="Pfam" id="PF01535">
    <property type="entry name" value="PPR"/>
    <property type="match status" value="1"/>
</dbReference>
<dbReference type="Gene3D" id="1.25.40.10">
    <property type="entry name" value="Tetratricopeptide repeat domain"/>
    <property type="match status" value="3"/>
</dbReference>
<evidence type="ECO:0000256" key="1">
    <source>
        <dbReference type="ARBA" id="ARBA00004173"/>
    </source>
</evidence>
<sequence length="1066" mass="123183">MSSSRIAHSTPLNISKHSENLLWCVQNLTQDFLAEALRAEDSKKYKKFVSLTSSFPFRIKNWINQYSDSDSLTSSIEAWDSSDSTNFPVIGQPFFNRYSVRYCTSNTLPFTSASSLHYSLRSAPVHPGFVSYSTKSKQPFEDSKSISIPSIPLTPELSLNQLISIISGKPIDPNSPDLYHLVEDVLAAKDVETVRRFQKIRVQVYQYLIKNKNPQRLHIIEKIYSSISPKRLTKKDLAAKLQCITELEPERISKTLTESLRLFSHKFVLELLFSTIKQLQKLPIPSALAPAITDKSLFSFQLFSSILLKQLGTLKLSNMFTYKTERTILTDMVFFENPRDLLRILKTLLDDKPKTNSLLVTTIIDILTKTYRFELAVDLWNLKCQLGLASSLDLYYAMKSYIKMKLPDEALLIYNSNPRLHNDWLFDIVLEAYGKKEDWIGMRQVFDSLFGRGELPNLNHYRIVMEAISKIAQTDVIEFMYNNMLSRNLNPTVSIYNAIMYGQYALGDLDGVKKAFGMLNSSGLSPDTSSYNIMLMTYRDLKDLDSALEVLQMATAKEHKISRVIITTILSLCAERKDPVNGQIVFNWILESGGHPDLTSYNALLHCYAESKSKVKFKELYRRMRKLKFPLRIDTATILFSFYSETRDIVNLNNLVKTMDHEKIPQDKIFYSTVLKHLCDSNNMEQAEQVIETMSQSSEKPDVYHYSILMDGYLNHKNYAKVFSIYESLPSLGIDPSFHTSAILLQALQLASKKSPELKGKSKILLTEYLDEKDTVDLTSSYWPRYAVPPELSKVVARSYADGAKPDEIIKVMEKMQEQHGPGNVMEGHIVLMRKLLEAYGKARDWDNFNRYWTIFFEAQRKFYVPKEVFDEENREKKTIDVIPYKDRFSNDEIFRYKIFQITSFGEYSNVIEFLEIMRSEGYIFSNSLINMTIRLLVEEEVAIVDAYRLVSIYLIKHQLARYSLRPLVRKKTITLEEYNRKIGQYNIQQETMGALIRNFPRLIDATIRASGEPDFAEKDALHLLFLQLGQTIRLFYEISTRTKFPFRQGKKQRRDALANMHNVNN</sequence>
<feature type="repeat" description="PPR" evidence="2">
    <location>
        <begin position="702"/>
        <end position="736"/>
    </location>
</feature>
<proteinExistence type="predicted"/>
<dbReference type="OrthoDB" id="185373at2759"/>
<name>A0A5E8BZG2_9ASCO</name>
<evidence type="ECO:0000256" key="2">
    <source>
        <dbReference type="PROSITE-ProRule" id="PRU00708"/>
    </source>
</evidence>
<organism evidence="3 4">
    <name type="scientific">Magnusiomyces paraingens</name>
    <dbReference type="NCBI Taxonomy" id="2606893"/>
    <lineage>
        <taxon>Eukaryota</taxon>
        <taxon>Fungi</taxon>
        <taxon>Dikarya</taxon>
        <taxon>Ascomycota</taxon>
        <taxon>Saccharomycotina</taxon>
        <taxon>Dipodascomycetes</taxon>
        <taxon>Dipodascales</taxon>
        <taxon>Dipodascaceae</taxon>
        <taxon>Magnusiomyces</taxon>
    </lineage>
</organism>
<dbReference type="NCBIfam" id="TIGR00756">
    <property type="entry name" value="PPR"/>
    <property type="match status" value="3"/>
</dbReference>
<dbReference type="Pfam" id="PF13041">
    <property type="entry name" value="PPR_2"/>
    <property type="match status" value="1"/>
</dbReference>
<dbReference type="GeneID" id="43583926"/>
<dbReference type="InterPro" id="IPR002885">
    <property type="entry name" value="PPR_rpt"/>
</dbReference>
<dbReference type="InterPro" id="IPR011990">
    <property type="entry name" value="TPR-like_helical_dom_sf"/>
</dbReference>
<dbReference type="EMBL" id="CABVLU010000004">
    <property type="protein sequence ID" value="VVT56502.1"/>
    <property type="molecule type" value="Genomic_DNA"/>
</dbReference>
<accession>A0A5E8BZG2</accession>
<gene>
    <name evidence="3" type="ORF">SAPINGB_P005111</name>
</gene>
<evidence type="ECO:0008006" key="5">
    <source>
        <dbReference type="Google" id="ProtNLM"/>
    </source>
</evidence>
<keyword evidence="4" id="KW-1185">Reference proteome</keyword>
<dbReference type="Proteomes" id="UP000398389">
    <property type="component" value="Unassembled WGS sequence"/>
</dbReference>
<feature type="repeat" description="PPR" evidence="2">
    <location>
        <begin position="667"/>
        <end position="701"/>
    </location>
</feature>
<dbReference type="InterPro" id="IPR050667">
    <property type="entry name" value="PPR-containing_protein"/>
</dbReference>
<evidence type="ECO:0000313" key="3">
    <source>
        <dbReference type="EMBL" id="VVT56502.1"/>
    </source>
</evidence>
<dbReference type="PROSITE" id="PS51375">
    <property type="entry name" value="PPR"/>
    <property type="match status" value="3"/>
</dbReference>
<evidence type="ECO:0000313" key="4">
    <source>
        <dbReference type="Proteomes" id="UP000398389"/>
    </source>
</evidence>
<comment type="subcellular location">
    <subcellularLocation>
        <location evidence="1">Mitochondrion</location>
    </subcellularLocation>
</comment>
<dbReference type="RefSeq" id="XP_031855717.1">
    <property type="nucleotide sequence ID" value="XM_031999826.1"/>
</dbReference>
<reference evidence="3 4" key="1">
    <citation type="submission" date="2019-09" db="EMBL/GenBank/DDBJ databases">
        <authorList>
            <person name="Brejova B."/>
        </authorList>
    </citation>
    <scope>NUCLEOTIDE SEQUENCE [LARGE SCALE GENOMIC DNA]</scope>
</reference>
<feature type="repeat" description="PPR" evidence="2">
    <location>
        <begin position="597"/>
        <end position="631"/>
    </location>
</feature>
<dbReference type="AlphaFoldDB" id="A0A5E8BZG2"/>
<dbReference type="PANTHER" id="PTHR47939">
    <property type="entry name" value="MEMBRANE-ASSOCIATED SALT-INDUCIBLE PROTEIN-LIKE"/>
    <property type="match status" value="1"/>
</dbReference>
<protein>
    <recommendedName>
        <fullName evidence="5">Pentacotripeptide-repeat region of PRORP domain-containing protein</fullName>
    </recommendedName>
</protein>